<dbReference type="InterPro" id="IPR002213">
    <property type="entry name" value="UDP_glucos_trans"/>
</dbReference>
<feature type="region of interest" description="Disordered" evidence="5">
    <location>
        <begin position="181"/>
        <end position="206"/>
    </location>
</feature>
<organism evidence="6 7">
    <name type="scientific">Rubus argutus</name>
    <name type="common">Southern blackberry</name>
    <dbReference type="NCBI Taxonomy" id="59490"/>
    <lineage>
        <taxon>Eukaryota</taxon>
        <taxon>Viridiplantae</taxon>
        <taxon>Streptophyta</taxon>
        <taxon>Embryophyta</taxon>
        <taxon>Tracheophyta</taxon>
        <taxon>Spermatophyta</taxon>
        <taxon>Magnoliopsida</taxon>
        <taxon>eudicotyledons</taxon>
        <taxon>Gunneridae</taxon>
        <taxon>Pentapetalae</taxon>
        <taxon>rosids</taxon>
        <taxon>fabids</taxon>
        <taxon>Rosales</taxon>
        <taxon>Rosaceae</taxon>
        <taxon>Rosoideae</taxon>
        <taxon>Rosoideae incertae sedis</taxon>
        <taxon>Rubus</taxon>
    </lineage>
</organism>
<dbReference type="PANTHER" id="PTHR11926:SF1560">
    <property type="entry name" value="UDP-GLYCOSYLTRANSFERASE 74E1-RELATED"/>
    <property type="match status" value="1"/>
</dbReference>
<dbReference type="Gene3D" id="3.40.50.2000">
    <property type="entry name" value="Glycogen Phosphorylase B"/>
    <property type="match status" value="2"/>
</dbReference>
<reference evidence="6 7" key="1">
    <citation type="journal article" date="2023" name="G3 (Bethesda)">
        <title>A chromosome-length genome assembly and annotation of blackberry (Rubus argutus, cv. 'Hillquist').</title>
        <authorList>
            <person name="Bruna T."/>
            <person name="Aryal R."/>
            <person name="Dudchenko O."/>
            <person name="Sargent D.J."/>
            <person name="Mead D."/>
            <person name="Buti M."/>
            <person name="Cavallini A."/>
            <person name="Hytonen T."/>
            <person name="Andres J."/>
            <person name="Pham M."/>
            <person name="Weisz D."/>
            <person name="Mascagni F."/>
            <person name="Usai G."/>
            <person name="Natali L."/>
            <person name="Bassil N."/>
            <person name="Fernandez G.E."/>
            <person name="Lomsadze A."/>
            <person name="Armour M."/>
            <person name="Olukolu B."/>
            <person name="Poorten T."/>
            <person name="Britton C."/>
            <person name="Davik J."/>
            <person name="Ashrafi H."/>
            <person name="Aiden E.L."/>
            <person name="Borodovsky M."/>
            <person name="Worthington M."/>
        </authorList>
    </citation>
    <scope>NUCLEOTIDE SEQUENCE [LARGE SCALE GENOMIC DNA]</scope>
    <source>
        <strain evidence="6">PI 553951</strain>
    </source>
</reference>
<dbReference type="GO" id="GO:0080044">
    <property type="term" value="F:quercetin 7-O-glucosyltransferase activity"/>
    <property type="evidence" value="ECO:0007669"/>
    <property type="project" value="TreeGrafter"/>
</dbReference>
<dbReference type="SUPFAM" id="SSF53756">
    <property type="entry name" value="UDP-Glycosyltransferase/glycogen phosphorylase"/>
    <property type="match status" value="1"/>
</dbReference>
<name>A0AAW1YGJ4_RUBAR</name>
<evidence type="ECO:0000313" key="7">
    <source>
        <dbReference type="Proteomes" id="UP001457282"/>
    </source>
</evidence>
<protein>
    <recommendedName>
        <fullName evidence="4">Glycosyltransferase</fullName>
        <ecNumber evidence="4">2.4.1.-</ecNumber>
    </recommendedName>
</protein>
<dbReference type="GO" id="GO:0080043">
    <property type="term" value="F:quercetin 3-O-glucosyltransferase activity"/>
    <property type="evidence" value="ECO:0007669"/>
    <property type="project" value="TreeGrafter"/>
</dbReference>
<dbReference type="AlphaFoldDB" id="A0AAW1YGJ4"/>
<comment type="caution">
    <text evidence="6">The sequence shown here is derived from an EMBL/GenBank/DDBJ whole genome shotgun (WGS) entry which is preliminary data.</text>
</comment>
<dbReference type="EC" id="2.4.1.-" evidence="4"/>
<keyword evidence="2 3" id="KW-0808">Transferase</keyword>
<keyword evidence="7" id="KW-1185">Reference proteome</keyword>
<dbReference type="FunFam" id="3.40.50.2000:FF:000019">
    <property type="entry name" value="Glycosyltransferase"/>
    <property type="match status" value="1"/>
</dbReference>
<dbReference type="CDD" id="cd03784">
    <property type="entry name" value="GT1_Gtf-like"/>
    <property type="match status" value="1"/>
</dbReference>
<dbReference type="Proteomes" id="UP001457282">
    <property type="component" value="Unassembled WGS sequence"/>
</dbReference>
<comment type="similarity">
    <text evidence="1 3">Belongs to the UDP-glycosyltransferase family.</text>
</comment>
<evidence type="ECO:0000313" key="6">
    <source>
        <dbReference type="EMBL" id="KAK9947291.1"/>
    </source>
</evidence>
<dbReference type="PROSITE" id="PS00375">
    <property type="entry name" value="UDPGT"/>
    <property type="match status" value="1"/>
</dbReference>
<evidence type="ECO:0000256" key="5">
    <source>
        <dbReference type="SAM" id="MobiDB-lite"/>
    </source>
</evidence>
<dbReference type="InterPro" id="IPR035595">
    <property type="entry name" value="UDP_glycos_trans_CS"/>
</dbReference>
<evidence type="ECO:0000256" key="3">
    <source>
        <dbReference type="RuleBase" id="RU003718"/>
    </source>
</evidence>
<evidence type="ECO:0000256" key="4">
    <source>
        <dbReference type="RuleBase" id="RU362057"/>
    </source>
</evidence>
<dbReference type="PANTHER" id="PTHR11926">
    <property type="entry name" value="GLUCOSYL/GLUCURONOSYL TRANSFERASES"/>
    <property type="match status" value="1"/>
</dbReference>
<proteinExistence type="inferred from homology"/>
<dbReference type="EMBL" id="JBEDUW010000001">
    <property type="protein sequence ID" value="KAK9947291.1"/>
    <property type="molecule type" value="Genomic_DNA"/>
</dbReference>
<accession>A0AAW1YGJ4</accession>
<dbReference type="Pfam" id="PF00201">
    <property type="entry name" value="UDPGT"/>
    <property type="match status" value="1"/>
</dbReference>
<evidence type="ECO:0000256" key="1">
    <source>
        <dbReference type="ARBA" id="ARBA00009995"/>
    </source>
</evidence>
<evidence type="ECO:0000256" key="2">
    <source>
        <dbReference type="ARBA" id="ARBA00022679"/>
    </source>
</evidence>
<sequence>MERECETISAAAPAEILVFPFPGQSHMCPMVQLSKRLAAKGLRVTVVATISAANSIHQTPQAQAATANSFQVEFISDGSEEENKSENLDEAVERFKSVATQTLTQLIISIQNQNKNTSSSDGASSVPLKLRLVIYDSGMPWVLDIARQLGIDGAPFFTQSCAVASIYHHFREGAFKLSTTTATPTPSSLDGDSEAAAHGSTSPPSTDIIVLPSMPPLKLNDLPSFLCDTHSYAVLCKHTLNQFSNFREAKWQLYNTFDTLEPEVVKWMTSQSWQVKTVGPTIPSMFLDRRFEDDKDYSFNLFKPNVETYVKWLDSKEAGSVVYLSFGSFGSLKREQMEEIAWGLKKSDYHFMWVVRESEKEKLPKNFIEELSDSTEQKGLVVSWCSQLQVLAHKALGCFVTHCGWNSTLEALSLGAPMVAMPQWTDQTTNAKFVEDVWKAGVRVRVDEKLGVATKEELAKCIRQVMEEEKGAEIRKALSNWKKLAKEAVDKGGSSDKNIEEFVAQLLLI</sequence>
<gene>
    <name evidence="6" type="ORF">M0R45_002922</name>
</gene>
<keyword evidence="3" id="KW-0328">Glycosyltransferase</keyword>